<dbReference type="Pfam" id="PF07731">
    <property type="entry name" value="Cu-oxidase_2"/>
    <property type="match status" value="1"/>
</dbReference>
<evidence type="ECO:0000313" key="8">
    <source>
        <dbReference type="Proteomes" id="UP000297496"/>
    </source>
</evidence>
<dbReference type="GO" id="GO:0005507">
    <property type="term" value="F:copper ion binding"/>
    <property type="evidence" value="ECO:0007669"/>
    <property type="project" value="InterPro"/>
</dbReference>
<dbReference type="Gene3D" id="2.60.40.420">
    <property type="entry name" value="Cupredoxins - blue copper proteins"/>
    <property type="match status" value="4"/>
</dbReference>
<keyword evidence="8" id="KW-1185">Reference proteome</keyword>
<dbReference type="Pfam" id="PF07732">
    <property type="entry name" value="Cu-oxidase_3"/>
    <property type="match status" value="1"/>
</dbReference>
<feature type="signal peptide" evidence="4">
    <location>
        <begin position="1"/>
        <end position="24"/>
    </location>
</feature>
<dbReference type="PROSITE" id="PS00080">
    <property type="entry name" value="MULTICOPPER_OXIDASE2"/>
    <property type="match status" value="1"/>
</dbReference>
<dbReference type="OrthoDB" id="345021at2"/>
<dbReference type="PANTHER" id="PTHR48267:SF1">
    <property type="entry name" value="BILIRUBIN OXIDASE"/>
    <property type="match status" value="1"/>
</dbReference>
<comment type="caution">
    <text evidence="7">The sequence shown here is derived from an EMBL/GenBank/DDBJ whole genome shotgun (WGS) entry which is preliminary data.</text>
</comment>
<keyword evidence="4" id="KW-0732">Signal</keyword>
<dbReference type="AlphaFoldDB" id="A0A4Z1CGE5"/>
<sequence>MWGSRVRVAVGATAVLLCATVLVAYDVSPAPDAGPAWAEPVRNATIVIDQGGVRKGYATPLVTVSGGGEVTVVNLDSFDHTVTSVANGPDGLPLFDVRVRAGTTATVPGVDLLAAGQWDFYCKLHPGMRGVLTVEGTGGGVEPERPTFEQPLVVPRTERGADIRLVMRRSLVRARPHGPRTSMWTYDGSYPGPTIRRRGGQGTEVTIVNRLPRGAGSMTTHLHGDHHASQHDGQPTTQLIRRGASRTYDYPLTVDGRAAPGSFFWYHDHRMDHTARNNWRGLQGMFIVTDPPRDGLQLPRGRRDVPLMISERSFRADNQLTDPFASGSRMVGHHGAMAWVGPHAPPDDATIGDTVLVNGREAPYLTVSATRHRLRLLNSSPFSSYNIALSDGRPFLQIGTGSGFLPRAVVRTHVLLGPAQRADVLVDFAGATGKRIVLESDPASPGTTGDDARATAIMEFRVGSPARDASRLPARLPSPELVSPVPRKVSKSWTFGLSGDRRSGEHGGHGGHGTFWSINGKAFDPGRIDHRAGLGTVERWRFRNTSDVTHYVHIHAEQWRTLLRDGRIPPPWEQGLEDTWRLEPGEVVEVAARFTDYTGPFMIHCHMLDHEDHGMMARFDVVR</sequence>
<gene>
    <name evidence="7" type="ORF">EXE59_13805</name>
</gene>
<dbReference type="SUPFAM" id="SSF49503">
    <property type="entry name" value="Cupredoxins"/>
    <property type="match status" value="4"/>
</dbReference>
<dbReference type="InterPro" id="IPR045087">
    <property type="entry name" value="Cu-oxidase_fam"/>
</dbReference>
<accession>A0A4Z1CGE5</accession>
<keyword evidence="3" id="KW-0560">Oxidoreductase</keyword>
<evidence type="ECO:0000256" key="1">
    <source>
        <dbReference type="ARBA" id="ARBA00010609"/>
    </source>
</evidence>
<comment type="similarity">
    <text evidence="1">Belongs to the multicopper oxidase family.</text>
</comment>
<dbReference type="PANTHER" id="PTHR48267">
    <property type="entry name" value="CUPREDOXIN SUPERFAMILY PROTEIN"/>
    <property type="match status" value="1"/>
</dbReference>
<name>A0A4Z1CGE5_9ACTN</name>
<evidence type="ECO:0000259" key="6">
    <source>
        <dbReference type="Pfam" id="PF07732"/>
    </source>
</evidence>
<dbReference type="InterPro" id="IPR008972">
    <property type="entry name" value="Cupredoxin"/>
</dbReference>
<evidence type="ECO:0000256" key="3">
    <source>
        <dbReference type="ARBA" id="ARBA00023002"/>
    </source>
</evidence>
<keyword evidence="2" id="KW-0479">Metal-binding</keyword>
<evidence type="ECO:0008006" key="9">
    <source>
        <dbReference type="Google" id="ProtNLM"/>
    </source>
</evidence>
<dbReference type="InterPro" id="IPR011706">
    <property type="entry name" value="Cu-oxidase_C"/>
</dbReference>
<dbReference type="InterPro" id="IPR011707">
    <property type="entry name" value="Cu-oxidase-like_N"/>
</dbReference>
<feature type="chain" id="PRO_5021397316" description="Multicopper oxidase family protein" evidence="4">
    <location>
        <begin position="25"/>
        <end position="623"/>
    </location>
</feature>
<evidence type="ECO:0000259" key="5">
    <source>
        <dbReference type="Pfam" id="PF07731"/>
    </source>
</evidence>
<feature type="domain" description="Plastocyanin-like" evidence="6">
    <location>
        <begin position="177"/>
        <end position="291"/>
    </location>
</feature>
<dbReference type="InterPro" id="IPR002355">
    <property type="entry name" value="Cu_oxidase_Cu_BS"/>
</dbReference>
<proteinExistence type="inferred from homology"/>
<evidence type="ECO:0000256" key="4">
    <source>
        <dbReference type="SAM" id="SignalP"/>
    </source>
</evidence>
<dbReference type="GO" id="GO:0016491">
    <property type="term" value="F:oxidoreductase activity"/>
    <property type="evidence" value="ECO:0007669"/>
    <property type="project" value="UniProtKB-KW"/>
</dbReference>
<dbReference type="Proteomes" id="UP000297496">
    <property type="component" value="Unassembled WGS sequence"/>
</dbReference>
<evidence type="ECO:0000256" key="2">
    <source>
        <dbReference type="ARBA" id="ARBA00022723"/>
    </source>
</evidence>
<reference evidence="7 8" key="1">
    <citation type="submission" date="2019-04" db="EMBL/GenBank/DDBJ databases">
        <title>Three New Species of Nocardioides, Nocardioides euryhalodurans sp. nov., Nocardioides seonyuensis sp. nov. and Nocardioides eburneoflavus sp. nov. Isolated from Soil.</title>
        <authorList>
            <person name="Roh S.G."/>
            <person name="Lee C."/>
            <person name="Kim M.-K."/>
            <person name="Kim S.B."/>
        </authorList>
    </citation>
    <scope>NUCLEOTIDE SEQUENCE [LARGE SCALE GENOMIC DNA]</scope>
    <source>
        <strain evidence="7 8">MMS17-SY213</strain>
    </source>
</reference>
<feature type="domain" description="Plastocyanin-like" evidence="5">
    <location>
        <begin position="514"/>
        <end position="621"/>
    </location>
</feature>
<evidence type="ECO:0000313" key="7">
    <source>
        <dbReference type="EMBL" id="TGN64918.1"/>
    </source>
</evidence>
<dbReference type="EMBL" id="SRRO01000001">
    <property type="protein sequence ID" value="TGN64918.1"/>
    <property type="molecule type" value="Genomic_DNA"/>
</dbReference>
<organism evidence="7 8">
    <name type="scientific">Nocardioides eburneiflavus</name>
    <dbReference type="NCBI Taxonomy" id="2518372"/>
    <lineage>
        <taxon>Bacteria</taxon>
        <taxon>Bacillati</taxon>
        <taxon>Actinomycetota</taxon>
        <taxon>Actinomycetes</taxon>
        <taxon>Propionibacteriales</taxon>
        <taxon>Nocardioidaceae</taxon>
        <taxon>Nocardioides</taxon>
    </lineage>
</organism>
<protein>
    <recommendedName>
        <fullName evidence="9">Multicopper oxidase family protein</fullName>
    </recommendedName>
</protein>
<dbReference type="RefSeq" id="WP_135839423.1">
    <property type="nucleotide sequence ID" value="NZ_SRRO01000001.1"/>
</dbReference>